<organism evidence="8 9">
    <name type="scientific">Pectobacterium brasiliense</name>
    <dbReference type="NCBI Taxonomy" id="180957"/>
    <lineage>
        <taxon>Bacteria</taxon>
        <taxon>Pseudomonadati</taxon>
        <taxon>Pseudomonadota</taxon>
        <taxon>Gammaproteobacteria</taxon>
        <taxon>Enterobacterales</taxon>
        <taxon>Pectobacteriaceae</taxon>
        <taxon>Pectobacterium</taxon>
    </lineage>
</organism>
<keyword evidence="4" id="KW-0804">Transcription</keyword>
<dbReference type="GO" id="GO:0006351">
    <property type="term" value="P:DNA-templated transcription"/>
    <property type="evidence" value="ECO:0007669"/>
    <property type="project" value="TreeGrafter"/>
</dbReference>
<dbReference type="GO" id="GO:0003700">
    <property type="term" value="F:DNA-binding transcription factor activity"/>
    <property type="evidence" value="ECO:0007669"/>
    <property type="project" value="InterPro"/>
</dbReference>
<dbReference type="Pfam" id="PF00126">
    <property type="entry name" value="HTH_1"/>
    <property type="match status" value="1"/>
</dbReference>
<evidence type="ECO:0000256" key="5">
    <source>
        <dbReference type="SAM" id="Coils"/>
    </source>
</evidence>
<feature type="coiled-coil region" evidence="5">
    <location>
        <begin position="62"/>
        <end position="89"/>
    </location>
</feature>
<evidence type="ECO:0000256" key="4">
    <source>
        <dbReference type="ARBA" id="ARBA00023163"/>
    </source>
</evidence>
<sequence length="302" mass="34329">MDKLRAMQAFISVAETGSFSAAALKLNLPKARISQRINDLESELGIRLFERTTRAVKITHAGQEYFEECAALLRNIERVEQNLKLEQHSFSGRITVDVLSPIARWIILPHLHDFNSKYPEIQVSLKSNDSIAKIHQESIDLAIRGGSLEDSSLIARPLCHIPFQLYATPELARLLSQQPCPSRLQNERLISWMANDEKELVWHLQKAKEHAVVRSGKHQFISDQDLALAYCASGHGVCPGMYLAADTYVKKGMLTPVFKAWSLAEKNVTILYPSKKHLPKRVECFISWLVEIVEQYNFDARH</sequence>
<dbReference type="PANTHER" id="PTHR30537">
    <property type="entry name" value="HTH-TYPE TRANSCRIPTIONAL REGULATOR"/>
    <property type="match status" value="1"/>
</dbReference>
<reference evidence="7 10" key="1">
    <citation type="submission" date="2020-07" db="EMBL/GenBank/DDBJ databases">
        <title>A pangenomic view of the genus Pectobacterium provides insights into genome organization, phylogeny, and virulence.</title>
        <authorList>
            <person name="Jonkheer E."/>
            <person name="Brankovics B."/>
            <person name="Houwers I."/>
            <person name="Van Der Wolf J."/>
            <person name="Bonants P."/>
            <person name="Vreeburg R."/>
            <person name="Bollema R."/>
            <person name="De Haan J."/>
            <person name="Berke L."/>
            <person name="De Ridder D."/>
            <person name="Smit S."/>
            <person name="Van Der Lee T.A.J."/>
        </authorList>
    </citation>
    <scope>NUCLEOTIDE SEQUENCE [LARGE SCALE GENOMIC DNA]</scope>
    <source>
        <strain evidence="7 10">NAK:384</strain>
    </source>
</reference>
<dbReference type="InterPro" id="IPR036388">
    <property type="entry name" value="WH-like_DNA-bd_sf"/>
</dbReference>
<dbReference type="AlphaFoldDB" id="A0A3S0YDT3"/>
<dbReference type="Pfam" id="PF03466">
    <property type="entry name" value="LysR_substrate"/>
    <property type="match status" value="1"/>
</dbReference>
<dbReference type="GO" id="GO:0043565">
    <property type="term" value="F:sequence-specific DNA binding"/>
    <property type="evidence" value="ECO:0007669"/>
    <property type="project" value="TreeGrafter"/>
</dbReference>
<dbReference type="Gene3D" id="1.10.10.10">
    <property type="entry name" value="Winged helix-like DNA-binding domain superfamily/Winged helix DNA-binding domain"/>
    <property type="match status" value="1"/>
</dbReference>
<gene>
    <name evidence="8" type="ORF">F126LOC_018400</name>
    <name evidence="7" type="ORF">H4F48_09835</name>
</gene>
<dbReference type="InterPro" id="IPR058163">
    <property type="entry name" value="LysR-type_TF_proteobact-type"/>
</dbReference>
<dbReference type="SUPFAM" id="SSF46785">
    <property type="entry name" value="Winged helix' DNA-binding domain"/>
    <property type="match status" value="1"/>
</dbReference>
<evidence type="ECO:0000313" key="9">
    <source>
        <dbReference type="Proteomes" id="UP000269351"/>
    </source>
</evidence>
<name>A0A3S0YDT3_9GAMM</name>
<evidence type="ECO:0000256" key="2">
    <source>
        <dbReference type="ARBA" id="ARBA00023015"/>
    </source>
</evidence>
<feature type="domain" description="HTH lysR-type" evidence="6">
    <location>
        <begin position="1"/>
        <end position="59"/>
    </location>
</feature>
<dbReference type="Proteomes" id="UP000762586">
    <property type="component" value="Unassembled WGS sequence"/>
</dbReference>
<keyword evidence="2" id="KW-0805">Transcription regulation</keyword>
<dbReference type="PRINTS" id="PR00039">
    <property type="entry name" value="HTHLYSR"/>
</dbReference>
<dbReference type="InterPro" id="IPR000847">
    <property type="entry name" value="LysR_HTH_N"/>
</dbReference>
<reference evidence="8 9" key="2">
    <citation type="submission" date="2020-11" db="EMBL/GenBank/DDBJ databases">
        <title>Complete genome sequence of Pectobacterium brasiliense strain F126.</title>
        <authorList>
            <person name="Miroshnikov K."/>
            <person name="Vo T.N.H."/>
            <person name="Khodykina M.V."/>
            <person name="Kabanova A.P."/>
            <person name="Shneider M."/>
            <person name="Korzhenkov A."/>
            <person name="Toschakov S.V."/>
            <person name="Miroshnikov K.A."/>
            <person name="Ignatov A.N."/>
            <person name="Mikhailova Y.V."/>
            <person name="Shelenkov A."/>
            <person name="Yanushevich Y.G."/>
            <person name="Evseev P.V."/>
        </authorList>
    </citation>
    <scope>NUCLEOTIDE SEQUENCE [LARGE SCALE GENOMIC DNA]</scope>
    <source>
        <strain evidence="8 9">F126</strain>
    </source>
</reference>
<keyword evidence="5" id="KW-0175">Coiled coil</keyword>
<keyword evidence="3" id="KW-0238">DNA-binding</keyword>
<protein>
    <submittedName>
        <fullName evidence="8">LysR family transcriptional regulator</fullName>
    </submittedName>
</protein>
<dbReference type="EMBL" id="JACGET010000011">
    <property type="protein sequence ID" value="MBN3106371.1"/>
    <property type="molecule type" value="Genomic_DNA"/>
</dbReference>
<dbReference type="PROSITE" id="PS50931">
    <property type="entry name" value="HTH_LYSR"/>
    <property type="match status" value="1"/>
</dbReference>
<dbReference type="EMBL" id="CP065031">
    <property type="protein sequence ID" value="QPK23580.1"/>
    <property type="molecule type" value="Genomic_DNA"/>
</dbReference>
<dbReference type="Gene3D" id="3.40.190.290">
    <property type="match status" value="1"/>
</dbReference>
<dbReference type="PANTHER" id="PTHR30537:SF17">
    <property type="entry name" value="LYSR-FAMILY REGULATORY PROTEIN"/>
    <property type="match status" value="1"/>
</dbReference>
<evidence type="ECO:0000259" key="6">
    <source>
        <dbReference type="PROSITE" id="PS50931"/>
    </source>
</evidence>
<dbReference type="Proteomes" id="UP000269351">
    <property type="component" value="Chromosome"/>
</dbReference>
<accession>A0A3S0YDT3</accession>
<dbReference type="InterPro" id="IPR036390">
    <property type="entry name" value="WH_DNA-bd_sf"/>
</dbReference>
<dbReference type="RefSeq" id="WP_014914144.1">
    <property type="nucleotide sequence ID" value="NZ_BSWF01000001.1"/>
</dbReference>
<evidence type="ECO:0000313" key="7">
    <source>
        <dbReference type="EMBL" id="MBN3106371.1"/>
    </source>
</evidence>
<comment type="similarity">
    <text evidence="1">Belongs to the LysR transcriptional regulatory family.</text>
</comment>
<dbReference type="SUPFAM" id="SSF53850">
    <property type="entry name" value="Periplasmic binding protein-like II"/>
    <property type="match status" value="1"/>
</dbReference>
<dbReference type="InterPro" id="IPR005119">
    <property type="entry name" value="LysR_subst-bd"/>
</dbReference>
<evidence type="ECO:0000313" key="8">
    <source>
        <dbReference type="EMBL" id="QPK23580.1"/>
    </source>
</evidence>
<dbReference type="FunFam" id="1.10.10.10:FF:000001">
    <property type="entry name" value="LysR family transcriptional regulator"/>
    <property type="match status" value="1"/>
</dbReference>
<keyword evidence="10" id="KW-1185">Reference proteome</keyword>
<evidence type="ECO:0000313" key="10">
    <source>
        <dbReference type="Proteomes" id="UP000762586"/>
    </source>
</evidence>
<evidence type="ECO:0000256" key="1">
    <source>
        <dbReference type="ARBA" id="ARBA00009437"/>
    </source>
</evidence>
<evidence type="ECO:0000256" key="3">
    <source>
        <dbReference type="ARBA" id="ARBA00023125"/>
    </source>
</evidence>
<proteinExistence type="inferred from homology"/>